<proteinExistence type="predicted"/>
<comment type="caution">
    <text evidence="1">The sequence shown here is derived from an EMBL/GenBank/DDBJ whole genome shotgun (WGS) entry which is preliminary data.</text>
</comment>
<sequence>MEIVLNEDVLKDNNTAAAYIREQLGRHKVLAINLMSSPGAGKTTLLEATIRQLCGRYRVGVIEGDLATEKDADRIRALGVNAVQINTGGGCHLDARMVTKILSRFELEETDILFIENVGNLVCPSGYDLGQNHKVAVLSVPEGNDKIPKYPTMFMRTGLVLLNKIDLLPYVDFSVEAAREDLSQMNPDSALIPLSARTGEGMELWTAWIEARLAELRGVQAETEAGVEQPG</sequence>
<evidence type="ECO:0000313" key="2">
    <source>
        <dbReference type="Proteomes" id="UP001631969"/>
    </source>
</evidence>
<accession>A0ACC7NXQ3</accession>
<reference evidence="1" key="1">
    <citation type="submission" date="2024-12" db="EMBL/GenBank/DDBJ databases">
        <authorList>
            <person name="Wu N."/>
        </authorList>
    </citation>
    <scope>NUCLEOTIDE SEQUENCE</scope>
    <source>
        <strain evidence="1">P15</strain>
    </source>
</reference>
<dbReference type="EMBL" id="JBJURJ010000009">
    <property type="protein sequence ID" value="MFM9329548.1"/>
    <property type="molecule type" value="Genomic_DNA"/>
</dbReference>
<dbReference type="Proteomes" id="UP001631969">
    <property type="component" value="Unassembled WGS sequence"/>
</dbReference>
<name>A0ACC7NXQ3_9BACL</name>
<keyword evidence="2" id="KW-1185">Reference proteome</keyword>
<gene>
    <name evidence="1" type="primary">hypB</name>
    <name evidence="1" type="ORF">ACI1P1_14740</name>
</gene>
<evidence type="ECO:0000313" key="1">
    <source>
        <dbReference type="EMBL" id="MFM9329548.1"/>
    </source>
</evidence>
<protein>
    <submittedName>
        <fullName evidence="1">Hydrogenase nickel incorporation protein HypB</fullName>
    </submittedName>
</protein>
<organism evidence="1 2">
    <name type="scientific">Paenibacillus mesotrionivorans</name>
    <dbReference type="NCBI Taxonomy" id="3160968"/>
    <lineage>
        <taxon>Bacteria</taxon>
        <taxon>Bacillati</taxon>
        <taxon>Bacillota</taxon>
        <taxon>Bacilli</taxon>
        <taxon>Bacillales</taxon>
        <taxon>Paenibacillaceae</taxon>
        <taxon>Paenibacillus</taxon>
    </lineage>
</organism>